<proteinExistence type="predicted"/>
<name>A0A511KFN3_RHOTO</name>
<evidence type="ECO:0000313" key="2">
    <source>
        <dbReference type="Proteomes" id="UP000321518"/>
    </source>
</evidence>
<dbReference type="AlphaFoldDB" id="A0A511KFN3"/>
<sequence>MPDIPLDVLNLIFRELDDSLDPTTRRVCVERRRTVGRAVSLVCRAWRMVGTRLVWSNVEIADMRTRKAASIVEHLIARPKAAGCIGQLRIIWPSCTPCRGLNYAEHRLPTLLRLVHSLFGLTLSNPPILIIRALSQSTAIRIPSLEYLTIERASPENDDSAQSLNGVDLRVLLSLSTVLAKFDLHSAVTSQTSPAASPLPVRPLESVDIRFAGNTRDVAFVTQTVLRSADPADMQQLVVANVPFTPDFYRTVATFVHLVDFRLAWDFEDGLAFSLPHTATLIQHLPSLHLLGLMYRHEPAVQEDHDLSNRLLDLVPSTLNSAVLTLAYTSLSPAPMARYARTHLGAGPLELVALTEEGEITFLQKKDERETLKWEEVNRVPLKDSFWRL</sequence>
<dbReference type="Proteomes" id="UP000321518">
    <property type="component" value="Unassembled WGS sequence"/>
</dbReference>
<organism evidence="1 2">
    <name type="scientific">Rhodotorula toruloides</name>
    <name type="common">Yeast</name>
    <name type="synonym">Rhodosporidium toruloides</name>
    <dbReference type="NCBI Taxonomy" id="5286"/>
    <lineage>
        <taxon>Eukaryota</taxon>
        <taxon>Fungi</taxon>
        <taxon>Dikarya</taxon>
        <taxon>Basidiomycota</taxon>
        <taxon>Pucciniomycotina</taxon>
        <taxon>Microbotryomycetes</taxon>
        <taxon>Sporidiobolales</taxon>
        <taxon>Sporidiobolaceae</taxon>
        <taxon>Rhodotorula</taxon>
    </lineage>
</organism>
<accession>A0A511KFN3</accession>
<evidence type="ECO:0008006" key="3">
    <source>
        <dbReference type="Google" id="ProtNLM"/>
    </source>
</evidence>
<dbReference type="OrthoDB" id="10328401at2759"/>
<comment type="caution">
    <text evidence="1">The sequence shown here is derived from an EMBL/GenBank/DDBJ whole genome shotgun (WGS) entry which is preliminary data.</text>
</comment>
<gene>
    <name evidence="1" type="ORF">Rt10032_c05g2241</name>
</gene>
<dbReference type="EMBL" id="BJWK01000005">
    <property type="protein sequence ID" value="GEM08224.1"/>
    <property type="molecule type" value="Genomic_DNA"/>
</dbReference>
<reference evidence="1 2" key="1">
    <citation type="submission" date="2019-07" db="EMBL/GenBank/DDBJ databases">
        <title>Rhodotorula toruloides NBRC10032 genome sequencing.</title>
        <authorList>
            <person name="Shida Y."/>
            <person name="Takaku H."/>
            <person name="Ogasawara W."/>
            <person name="Mori K."/>
        </authorList>
    </citation>
    <scope>NUCLEOTIDE SEQUENCE [LARGE SCALE GENOMIC DNA]</scope>
    <source>
        <strain evidence="1 2">NBRC10032</strain>
    </source>
</reference>
<protein>
    <recommendedName>
        <fullName evidence="3">F-box domain-containing protein</fullName>
    </recommendedName>
</protein>
<evidence type="ECO:0000313" key="1">
    <source>
        <dbReference type="EMBL" id="GEM08224.1"/>
    </source>
</evidence>